<feature type="region of interest" description="Disordered" evidence="1">
    <location>
        <begin position="67"/>
        <end position="103"/>
    </location>
</feature>
<evidence type="ECO:0000313" key="4">
    <source>
        <dbReference type="Proteomes" id="UP000199137"/>
    </source>
</evidence>
<evidence type="ECO:0008006" key="5">
    <source>
        <dbReference type="Google" id="ProtNLM"/>
    </source>
</evidence>
<feature type="signal peptide" evidence="2">
    <location>
        <begin position="1"/>
        <end position="30"/>
    </location>
</feature>
<keyword evidence="2" id="KW-0732">Signal</keyword>
<evidence type="ECO:0000313" key="3">
    <source>
        <dbReference type="EMBL" id="SFO88421.1"/>
    </source>
</evidence>
<sequence>MARRRIALVSTGVLCLCGVSVTGLPSPALADPPPSSNDDGQVIVVPGDVSGLVAPPHIDMRALDQRGQAPVRPGGPGKKPAGASGQDQQAATGSGNSANAPSGLPPGCFVGGFGAGGAPGAGRPGGSAFGVRCLPPLPANNAPVPPGGAPAPPPLPTPAQLAAQAFEQLRLPLPVPRHSPDVHLPDGWDATIVGENTWVWTDRAVWHPAVRRVQVGPVWAEVTATPTGMTFNSGTGGSTSCSGPGTPYDRSYGLHAASPDCGFVYTRSSVGRSGDQARAEWAIQWSVSWVGSDGTADVDGEFPQMQSRAGASFAVAEVQALRAK</sequence>
<reference evidence="3 4" key="1">
    <citation type="submission" date="2016-10" db="EMBL/GenBank/DDBJ databases">
        <authorList>
            <person name="de Groot N.N."/>
        </authorList>
    </citation>
    <scope>NUCLEOTIDE SEQUENCE [LARGE SCALE GENOMIC DNA]</scope>
    <source>
        <strain evidence="3 4">DSM 44637</strain>
    </source>
</reference>
<dbReference type="Proteomes" id="UP000199137">
    <property type="component" value="Unassembled WGS sequence"/>
</dbReference>
<organism evidence="3 4">
    <name type="scientific">Amycolatopsis rubida</name>
    <dbReference type="NCBI Taxonomy" id="112413"/>
    <lineage>
        <taxon>Bacteria</taxon>
        <taxon>Bacillati</taxon>
        <taxon>Actinomycetota</taxon>
        <taxon>Actinomycetes</taxon>
        <taxon>Pseudonocardiales</taxon>
        <taxon>Pseudonocardiaceae</taxon>
        <taxon>Amycolatopsis</taxon>
    </lineage>
</organism>
<protein>
    <recommendedName>
        <fullName evidence="5">ATP/GTP-binding protein</fullName>
    </recommendedName>
</protein>
<gene>
    <name evidence="3" type="ORF">SAMN05421854_103334</name>
</gene>
<accession>A0A1I5KVH1</accession>
<feature type="chain" id="PRO_5011493479" description="ATP/GTP-binding protein" evidence="2">
    <location>
        <begin position="31"/>
        <end position="324"/>
    </location>
</feature>
<feature type="compositionally biased region" description="Polar residues" evidence="1">
    <location>
        <begin position="85"/>
        <end position="100"/>
    </location>
</feature>
<name>A0A1I5KVH1_9PSEU</name>
<dbReference type="STRING" id="112413.SAMN05421854_103334"/>
<evidence type="ECO:0000256" key="1">
    <source>
        <dbReference type="SAM" id="MobiDB-lite"/>
    </source>
</evidence>
<evidence type="ECO:0000256" key="2">
    <source>
        <dbReference type="SAM" id="SignalP"/>
    </source>
</evidence>
<dbReference type="EMBL" id="FOWC01000003">
    <property type="protein sequence ID" value="SFO88421.1"/>
    <property type="molecule type" value="Genomic_DNA"/>
</dbReference>
<proteinExistence type="predicted"/>
<dbReference type="AlphaFoldDB" id="A0A1I5KVH1"/>